<evidence type="ECO:0008006" key="3">
    <source>
        <dbReference type="Google" id="ProtNLM"/>
    </source>
</evidence>
<reference evidence="1 2" key="1">
    <citation type="submission" date="2018-10" db="EMBL/GenBank/DDBJ databases">
        <title>Ulvibacterium marinum gen. nov., sp. nov., a novel marine bacterium of the family Flavobacteriaceae, isolated from a culture of the green alga Ulva prolifera.</title>
        <authorList>
            <person name="Zhang Z."/>
        </authorList>
    </citation>
    <scope>NUCLEOTIDE SEQUENCE [LARGE SCALE GENOMIC DNA]</scope>
    <source>
        <strain evidence="1 2">CCMM003</strain>
    </source>
</reference>
<dbReference type="Proteomes" id="UP000276603">
    <property type="component" value="Unassembled WGS sequence"/>
</dbReference>
<accession>A0A3B0C5F1</accession>
<protein>
    <recommendedName>
        <fullName evidence="3">SIR2-like domain-containing protein</fullName>
    </recommendedName>
</protein>
<evidence type="ECO:0000313" key="1">
    <source>
        <dbReference type="EMBL" id="RKN78526.1"/>
    </source>
</evidence>
<evidence type="ECO:0000313" key="2">
    <source>
        <dbReference type="Proteomes" id="UP000276603"/>
    </source>
</evidence>
<dbReference type="EMBL" id="RBCJ01000004">
    <property type="protein sequence ID" value="RKN78526.1"/>
    <property type="molecule type" value="Genomic_DNA"/>
</dbReference>
<sequence>MNKIVYLFGAGASRNALPIVDEIPDRIQELIELLKSDDLQLSNKDKYDDLTSNAPESKSHYQLELIKNLEWLLTESSNHASVDTFAKKLTIKGNRKELEKLKVALSIFFVFQQALNKPDKRYDTFFASIHNSLYRFPDNLRILSWNYDYQFELSYSEYSSQQDVSSNQSSLNVKHKYGDNDTDERFGIYKLNGTTGLYSDGGWRQYMFAPNLKVPVDLSFVDRVVRNFTAVTYFGNLYSNFSFAWERENPDKSIVDLAIKNTEDCLALVIIGYSFPFFNRDIDRKIIGAMKNLKSVYFQAPDADVLIERFKAIKDNTSEINLIPKYDTGQFVLPNEL</sequence>
<dbReference type="OrthoDB" id="939755at2"/>
<dbReference type="RefSeq" id="WP_120713432.1">
    <property type="nucleotide sequence ID" value="NZ_RBCJ01000004.1"/>
</dbReference>
<proteinExistence type="predicted"/>
<name>A0A3B0C5F1_9FLAO</name>
<gene>
    <name evidence="1" type="ORF">D7Z94_20140</name>
</gene>
<organism evidence="1 2">
    <name type="scientific">Ulvibacterium marinum</name>
    <dbReference type="NCBI Taxonomy" id="2419782"/>
    <lineage>
        <taxon>Bacteria</taxon>
        <taxon>Pseudomonadati</taxon>
        <taxon>Bacteroidota</taxon>
        <taxon>Flavobacteriia</taxon>
        <taxon>Flavobacteriales</taxon>
        <taxon>Flavobacteriaceae</taxon>
        <taxon>Ulvibacterium</taxon>
    </lineage>
</organism>
<dbReference type="AlphaFoldDB" id="A0A3B0C5F1"/>
<comment type="caution">
    <text evidence="1">The sequence shown here is derived from an EMBL/GenBank/DDBJ whole genome shotgun (WGS) entry which is preliminary data.</text>
</comment>
<keyword evidence="2" id="KW-1185">Reference proteome</keyword>